<dbReference type="InterPro" id="IPR021133">
    <property type="entry name" value="HEAT_type_2"/>
</dbReference>
<dbReference type="PANTHER" id="PTHR10648:SF4">
    <property type="entry name" value="PROTEIN PHOSPHATASE 2 (FORMERLY 2A), REGULATORY SUBUNIT A, BETA ISOFORM-RELATED"/>
    <property type="match status" value="1"/>
</dbReference>
<dbReference type="SMART" id="SM01349">
    <property type="entry name" value="TOG"/>
    <property type="match status" value="1"/>
</dbReference>
<dbReference type="FunFam" id="1.25.10.10:FF:000318">
    <property type="entry name" value="Serine/threonine-protein phosphatase 2A regulatory subunit A gamma isoform"/>
    <property type="match status" value="1"/>
</dbReference>
<dbReference type="PROSITE" id="PS50077">
    <property type="entry name" value="HEAT_REPEAT"/>
    <property type="match status" value="8"/>
</dbReference>
<evidence type="ECO:0000313" key="5">
    <source>
        <dbReference type="Proteomes" id="UP000688137"/>
    </source>
</evidence>
<evidence type="ECO:0000259" key="3">
    <source>
        <dbReference type="SMART" id="SM01349"/>
    </source>
</evidence>
<dbReference type="OMA" id="SMEDPKW"/>
<feature type="domain" description="TOG" evidence="3">
    <location>
        <begin position="264"/>
        <end position="483"/>
    </location>
</feature>
<evidence type="ECO:0000256" key="2">
    <source>
        <dbReference type="PROSITE-ProRule" id="PRU00103"/>
    </source>
</evidence>
<feature type="repeat" description="HEAT" evidence="2">
    <location>
        <begin position="197"/>
        <end position="235"/>
    </location>
</feature>
<proteinExistence type="predicted"/>
<feature type="repeat" description="HEAT" evidence="2">
    <location>
        <begin position="236"/>
        <end position="274"/>
    </location>
</feature>
<keyword evidence="1" id="KW-0677">Repeat</keyword>
<dbReference type="Pfam" id="PF25757">
    <property type="entry name" value="TPR_DNAAF5"/>
    <property type="match status" value="1"/>
</dbReference>
<dbReference type="EMBL" id="CAJJDM010000038">
    <property type="protein sequence ID" value="CAD8066474.1"/>
    <property type="molecule type" value="Genomic_DNA"/>
</dbReference>
<dbReference type="GO" id="GO:0019888">
    <property type="term" value="F:protein phosphatase regulator activity"/>
    <property type="evidence" value="ECO:0007669"/>
    <property type="project" value="TreeGrafter"/>
</dbReference>
<dbReference type="Proteomes" id="UP000688137">
    <property type="component" value="Unassembled WGS sequence"/>
</dbReference>
<feature type="repeat" description="HEAT" evidence="2">
    <location>
        <begin position="158"/>
        <end position="195"/>
    </location>
</feature>
<dbReference type="Pfam" id="PF22956">
    <property type="entry name" value="VPS15-like_hel"/>
    <property type="match status" value="1"/>
</dbReference>
<dbReference type="InterPro" id="IPR057978">
    <property type="entry name" value="TPR_DAAF5"/>
</dbReference>
<protein>
    <recommendedName>
        <fullName evidence="3">TOG domain-containing protein</fullName>
    </recommendedName>
</protein>
<dbReference type="AlphaFoldDB" id="A0A8S1LV52"/>
<sequence length="573" mass="64729">MGDNPIDVFKEEMENEEVYLKVNAMHRVRVIATLLGTDKIKSVLLPYFETLMKKEDDEVLFAMAEELGYIAQIIPQQSICLLPILEQLAGFDETVVRDQAVKSITIVCSFLGDNEIANTIVPIILKLASNEANFTCRVSAVSLMCPMYSRSGNQKEKLRQKFTELCSEETPMVRRAVATKIGEIAQYMDKNHVIEVLITVLKQLCQDEQDQVRLLCMESIMNIAKILNINENKTNILPLIISSAEDKSWRVRLALSKIFAELAEAVGKEIADSSLIQIFSNLLKDSESDVRVIAVKSLAKFIKFVSPEKLNLIIPLLQLLAKDAFAQVKQNACLVIGQIATILPKDISQSKLQSYLIELMSDDNQDVRKNAAQSVGVFAASIGPDALSQFIPHLKKSMEDPKWRVRKETMQTVFHLALTLKNTDIFLKHLEPVYVLFLKDRAAEVRTIGLSRLNDLIQTYKIDWALGSFLSKCLETLNKDVGFLYRMNALYAIQQIGLVADGPMIQDKLWPIVQKCMKDNVPNIRFVSIKVAKSLSKKIDHQGTLNQIKQAINELIDDNDRDVKFYAQEALQY</sequence>
<name>A0A8S1LV52_PARPR</name>
<comment type="caution">
    <text evidence="4">The sequence shown here is derived from an EMBL/GenBank/DDBJ whole genome shotgun (WGS) entry which is preliminary data.</text>
</comment>
<feature type="repeat" description="HEAT" evidence="2">
    <location>
        <begin position="44"/>
        <end position="79"/>
    </location>
</feature>
<dbReference type="GO" id="GO:0005829">
    <property type="term" value="C:cytosol"/>
    <property type="evidence" value="ECO:0007669"/>
    <property type="project" value="TreeGrafter"/>
</dbReference>
<dbReference type="PANTHER" id="PTHR10648">
    <property type="entry name" value="SERINE/THREONINE-PROTEIN PHOSPHATASE PP2A 65 KDA REGULATORY SUBUNIT"/>
    <property type="match status" value="1"/>
</dbReference>
<dbReference type="GO" id="GO:0005634">
    <property type="term" value="C:nucleus"/>
    <property type="evidence" value="ECO:0007669"/>
    <property type="project" value="TreeGrafter"/>
</dbReference>
<keyword evidence="5" id="KW-1185">Reference proteome</keyword>
<dbReference type="GO" id="GO:0000159">
    <property type="term" value="C:protein phosphatase type 2A complex"/>
    <property type="evidence" value="ECO:0007669"/>
    <property type="project" value="TreeGrafter"/>
</dbReference>
<feature type="repeat" description="HEAT" evidence="2">
    <location>
        <begin position="81"/>
        <end position="119"/>
    </location>
</feature>
<feature type="repeat" description="HEAT" evidence="2">
    <location>
        <begin position="352"/>
        <end position="390"/>
    </location>
</feature>
<reference evidence="4" key="1">
    <citation type="submission" date="2021-01" db="EMBL/GenBank/DDBJ databases">
        <authorList>
            <consortium name="Genoscope - CEA"/>
            <person name="William W."/>
        </authorList>
    </citation>
    <scope>NUCLEOTIDE SEQUENCE</scope>
</reference>
<dbReference type="InterPro" id="IPR055231">
    <property type="entry name" value="2AA_helical"/>
</dbReference>
<dbReference type="InterPro" id="IPR034085">
    <property type="entry name" value="TOG"/>
</dbReference>
<evidence type="ECO:0000313" key="4">
    <source>
        <dbReference type="EMBL" id="CAD8066474.1"/>
    </source>
</evidence>
<organism evidence="4 5">
    <name type="scientific">Paramecium primaurelia</name>
    <dbReference type="NCBI Taxonomy" id="5886"/>
    <lineage>
        <taxon>Eukaryota</taxon>
        <taxon>Sar</taxon>
        <taxon>Alveolata</taxon>
        <taxon>Ciliophora</taxon>
        <taxon>Intramacronucleata</taxon>
        <taxon>Oligohymenophorea</taxon>
        <taxon>Peniculida</taxon>
        <taxon>Parameciidae</taxon>
        <taxon>Paramecium</taxon>
    </lineage>
</organism>
<evidence type="ECO:0000256" key="1">
    <source>
        <dbReference type="ARBA" id="ARBA00022737"/>
    </source>
</evidence>
<feature type="repeat" description="HEAT" evidence="2">
    <location>
        <begin position="275"/>
        <end position="311"/>
    </location>
</feature>
<feature type="repeat" description="HEAT" evidence="2">
    <location>
        <begin position="313"/>
        <end position="351"/>
    </location>
</feature>
<gene>
    <name evidence="4" type="ORF">PPRIM_AZ9-3.1.T0390107</name>
</gene>
<dbReference type="InterPro" id="IPR051023">
    <property type="entry name" value="PP2A_Regulatory_Subunit_A"/>
</dbReference>
<accession>A0A8S1LV52</accession>